<evidence type="ECO:0000313" key="1">
    <source>
        <dbReference type="EMBL" id="SIN62892.1"/>
    </source>
</evidence>
<dbReference type="OrthoDB" id="7449114at2"/>
<dbReference type="RefSeq" id="WP_074204108.1">
    <property type="nucleotide sequence ID" value="NZ_FSQW01000001.1"/>
</dbReference>
<keyword evidence="1" id="KW-0966">Cell projection</keyword>
<protein>
    <submittedName>
        <fullName evidence="1">Flagellar assembly protein FliH</fullName>
    </submittedName>
</protein>
<dbReference type="EMBL" id="FSQW01000001">
    <property type="protein sequence ID" value="SIN62892.1"/>
    <property type="molecule type" value="Genomic_DNA"/>
</dbReference>
<reference evidence="2" key="1">
    <citation type="submission" date="2016-11" db="EMBL/GenBank/DDBJ databases">
        <authorList>
            <person name="Varghese N."/>
            <person name="Submissions S."/>
        </authorList>
    </citation>
    <scope>NUCLEOTIDE SEQUENCE [LARGE SCALE GENOMIC DNA]</scope>
    <source>
        <strain evidence="2">DSM 22363</strain>
    </source>
</reference>
<dbReference type="Proteomes" id="UP000185192">
    <property type="component" value="Unassembled WGS sequence"/>
</dbReference>
<organism evidence="1 2">
    <name type="scientific">Parasphingorhabdus marina DSM 22363</name>
    <dbReference type="NCBI Taxonomy" id="1123272"/>
    <lineage>
        <taxon>Bacteria</taxon>
        <taxon>Pseudomonadati</taxon>
        <taxon>Pseudomonadota</taxon>
        <taxon>Alphaproteobacteria</taxon>
        <taxon>Sphingomonadales</taxon>
        <taxon>Sphingomonadaceae</taxon>
        <taxon>Parasphingorhabdus</taxon>
    </lineage>
</organism>
<keyword evidence="2" id="KW-1185">Reference proteome</keyword>
<accession>A0A1N6CWK5</accession>
<keyword evidence="1" id="KW-0282">Flagellum</keyword>
<keyword evidence="1" id="KW-0969">Cilium</keyword>
<name>A0A1N6CWK5_9SPHN</name>
<sequence>MTISSDQGEQVNGTDPAMGTVEDIMRLNVWNIQSRNGGFQPLYSAPAGAIHAETGNGDIPSNGTEPVSPDQALADAYARGFAEGERLKEAALAADQLQVDRLTNALLELKPQSDAVMTKMLLKCVSTLTRQMIGRVEPDAAFLQEQAEKLGNLIQDGMRDATLHVHPEDLNLFGEFECGVNVTADPGLMRGTLRLVHGDGWIEQGSQPLLDELQAMLDEMEQAS</sequence>
<dbReference type="AlphaFoldDB" id="A0A1N6CWK5"/>
<evidence type="ECO:0000313" key="2">
    <source>
        <dbReference type="Proteomes" id="UP000185192"/>
    </source>
</evidence>
<gene>
    <name evidence="1" type="ORF">SAMN02745824_1145</name>
</gene>
<dbReference type="STRING" id="1123272.SAMN02745824_1145"/>
<proteinExistence type="predicted"/>